<dbReference type="RefSeq" id="XP_015963455.1">
    <property type="nucleotide sequence ID" value="XM_016107969.1"/>
</dbReference>
<dbReference type="AlphaFoldDB" id="A0A6P4DE21"/>
<dbReference type="SUPFAM" id="SSF56672">
    <property type="entry name" value="DNA/RNA polymerases"/>
    <property type="match status" value="1"/>
</dbReference>
<keyword evidence="1" id="KW-1185">Reference proteome</keyword>
<dbReference type="PANTHER" id="PTHR11439">
    <property type="entry name" value="GAG-POL-RELATED RETROTRANSPOSON"/>
    <property type="match status" value="1"/>
</dbReference>
<gene>
    <name evidence="2" type="primary">LOC107487351</name>
</gene>
<dbReference type="Proteomes" id="UP000515211">
    <property type="component" value="Chromosome 1"/>
</dbReference>
<organism evidence="1 2">
    <name type="scientific">Arachis duranensis</name>
    <name type="common">Wild peanut</name>
    <dbReference type="NCBI Taxonomy" id="130453"/>
    <lineage>
        <taxon>Eukaryota</taxon>
        <taxon>Viridiplantae</taxon>
        <taxon>Streptophyta</taxon>
        <taxon>Embryophyta</taxon>
        <taxon>Tracheophyta</taxon>
        <taxon>Spermatophyta</taxon>
        <taxon>Magnoliopsida</taxon>
        <taxon>eudicotyledons</taxon>
        <taxon>Gunneridae</taxon>
        <taxon>Pentapetalae</taxon>
        <taxon>rosids</taxon>
        <taxon>fabids</taxon>
        <taxon>Fabales</taxon>
        <taxon>Fabaceae</taxon>
        <taxon>Papilionoideae</taxon>
        <taxon>50 kb inversion clade</taxon>
        <taxon>dalbergioids sensu lato</taxon>
        <taxon>Dalbergieae</taxon>
        <taxon>Pterocarpus clade</taxon>
        <taxon>Arachis</taxon>
    </lineage>
</organism>
<reference evidence="1" key="1">
    <citation type="journal article" date="2016" name="Nat. Genet.">
        <title>The genome sequences of Arachis duranensis and Arachis ipaensis, the diploid ancestors of cultivated peanut.</title>
        <authorList>
            <person name="Bertioli D.J."/>
            <person name="Cannon S.B."/>
            <person name="Froenicke L."/>
            <person name="Huang G."/>
            <person name="Farmer A.D."/>
            <person name="Cannon E.K."/>
            <person name="Liu X."/>
            <person name="Gao D."/>
            <person name="Clevenger J."/>
            <person name="Dash S."/>
            <person name="Ren L."/>
            <person name="Moretzsohn M.C."/>
            <person name="Shirasawa K."/>
            <person name="Huang W."/>
            <person name="Vidigal B."/>
            <person name="Abernathy B."/>
            <person name="Chu Y."/>
            <person name="Niederhuth C.E."/>
            <person name="Umale P."/>
            <person name="Araujo A.C."/>
            <person name="Kozik A."/>
            <person name="Kim K.D."/>
            <person name="Burow M.D."/>
            <person name="Varshney R.K."/>
            <person name="Wang X."/>
            <person name="Zhang X."/>
            <person name="Barkley N."/>
            <person name="Guimaraes P.M."/>
            <person name="Isobe S."/>
            <person name="Guo B."/>
            <person name="Liao B."/>
            <person name="Stalker H.T."/>
            <person name="Schmitz R.J."/>
            <person name="Scheffler B.E."/>
            <person name="Leal-Bertioli S.C."/>
            <person name="Xun X."/>
            <person name="Jackson S.A."/>
            <person name="Michelmore R."/>
            <person name="Ozias-Akins P."/>
        </authorList>
    </citation>
    <scope>NUCLEOTIDE SEQUENCE [LARGE SCALE GENOMIC DNA]</scope>
    <source>
        <strain evidence="1">cv. V14167</strain>
    </source>
</reference>
<protein>
    <submittedName>
        <fullName evidence="2">Secreted RxLR effector protein 161-like</fullName>
    </submittedName>
</protein>
<dbReference type="InterPro" id="IPR043502">
    <property type="entry name" value="DNA/RNA_pol_sf"/>
</dbReference>
<accession>A0A6P4DE21</accession>
<evidence type="ECO:0000313" key="2">
    <source>
        <dbReference type="RefSeq" id="XP_015963455.1"/>
    </source>
</evidence>
<proteinExistence type="predicted"/>
<dbReference type="CDD" id="cd09272">
    <property type="entry name" value="RNase_HI_RT_Ty1"/>
    <property type="match status" value="1"/>
</dbReference>
<name>A0A6P4DE21_ARADU</name>
<sequence>MDLLKETRFEECKPAATPLDYTVKLSRENGEPLKDHSSYRKLVGRLLYLANTRLDISHAVGKLSQFLDCPTTQHMQEAHHVLRYLKGAPTAGLFFTSEVNYNLIGFSDSDWAACPDTRKSISAYCFYLGNSLISWKSKRQLTMASSSSETEYRALASATREA</sequence>
<dbReference type="GeneID" id="107487351"/>
<evidence type="ECO:0000313" key="1">
    <source>
        <dbReference type="Proteomes" id="UP000515211"/>
    </source>
</evidence>
<reference evidence="2" key="2">
    <citation type="submission" date="2025-08" db="UniProtKB">
        <authorList>
            <consortium name="RefSeq"/>
        </authorList>
    </citation>
    <scope>IDENTIFICATION</scope>
    <source>
        <tissue evidence="2">Whole plant</tissue>
    </source>
</reference>
<dbReference type="KEGG" id="adu:107487351"/>
<dbReference type="PANTHER" id="PTHR11439:SF454">
    <property type="match status" value="1"/>
</dbReference>